<dbReference type="InterPro" id="IPR036388">
    <property type="entry name" value="WH-like_DNA-bd_sf"/>
</dbReference>
<dbReference type="EMBL" id="FLUO01000002">
    <property type="protein sequence ID" value="SBW12179.1"/>
    <property type="molecule type" value="Genomic_DNA"/>
</dbReference>
<dbReference type="PANTHER" id="PTHR30363:SF58">
    <property type="entry name" value="REGULATORY PROTEIN, DEOR FAMILY"/>
    <property type="match status" value="1"/>
</dbReference>
<dbReference type="InterPro" id="IPR001034">
    <property type="entry name" value="DeoR_HTH"/>
</dbReference>
<gene>
    <name evidence="4" type="ORF">KL86APRO_20482</name>
</gene>
<dbReference type="InterPro" id="IPR037171">
    <property type="entry name" value="NagB/RpiA_transferase-like"/>
</dbReference>
<dbReference type="SMART" id="SM00420">
    <property type="entry name" value="HTH_DEOR"/>
    <property type="match status" value="1"/>
</dbReference>
<dbReference type="GO" id="GO:0003700">
    <property type="term" value="F:DNA-binding transcription factor activity"/>
    <property type="evidence" value="ECO:0007669"/>
    <property type="project" value="InterPro"/>
</dbReference>
<dbReference type="PROSITE" id="PS51000">
    <property type="entry name" value="HTH_DEOR_2"/>
    <property type="match status" value="1"/>
</dbReference>
<dbReference type="InterPro" id="IPR036390">
    <property type="entry name" value="WH_DNA-bd_sf"/>
</dbReference>
<dbReference type="Gene3D" id="3.40.50.1360">
    <property type="match status" value="1"/>
</dbReference>
<dbReference type="Pfam" id="PF00455">
    <property type="entry name" value="DeoRC"/>
    <property type="match status" value="1"/>
</dbReference>
<proteinExistence type="predicted"/>
<protein>
    <submittedName>
        <fullName evidence="4">Transcriptional regulator, DeoR family</fullName>
    </submittedName>
</protein>
<reference evidence="4" key="1">
    <citation type="submission" date="2016-04" db="EMBL/GenBank/DDBJ databases">
        <authorList>
            <person name="Evans L.H."/>
            <person name="Alamgir A."/>
            <person name="Owens N."/>
            <person name="Weber N.D."/>
            <person name="Virtaneva K."/>
            <person name="Barbian K."/>
            <person name="Babar A."/>
            <person name="Rosenke K."/>
        </authorList>
    </citation>
    <scope>NUCLEOTIDE SEQUENCE</scope>
    <source>
        <strain evidence="4">86</strain>
    </source>
</reference>
<dbReference type="SMART" id="SM01134">
    <property type="entry name" value="DeoRC"/>
    <property type="match status" value="1"/>
</dbReference>
<dbReference type="PANTHER" id="PTHR30363">
    <property type="entry name" value="HTH-TYPE TRANSCRIPTIONAL REGULATOR SRLR-RELATED"/>
    <property type="match status" value="1"/>
</dbReference>
<dbReference type="Gene3D" id="1.10.10.10">
    <property type="entry name" value="Winged helix-like DNA-binding domain superfamily/Winged helix DNA-binding domain"/>
    <property type="match status" value="1"/>
</dbReference>
<organism evidence="4">
    <name type="scientific">uncultured Alphaproteobacteria bacterium</name>
    <dbReference type="NCBI Taxonomy" id="91750"/>
    <lineage>
        <taxon>Bacteria</taxon>
        <taxon>Pseudomonadati</taxon>
        <taxon>Pseudomonadota</taxon>
        <taxon>Alphaproteobacteria</taxon>
        <taxon>environmental samples</taxon>
    </lineage>
</organism>
<evidence type="ECO:0000256" key="2">
    <source>
        <dbReference type="ARBA" id="ARBA00023163"/>
    </source>
</evidence>
<feature type="domain" description="HTH deoR-type" evidence="3">
    <location>
        <begin position="22"/>
        <end position="77"/>
    </location>
</feature>
<evidence type="ECO:0000259" key="3">
    <source>
        <dbReference type="PROSITE" id="PS51000"/>
    </source>
</evidence>
<dbReference type="InterPro" id="IPR014036">
    <property type="entry name" value="DeoR-like_C"/>
</dbReference>
<name>A0A212KKI4_9PROT</name>
<sequence>MTGETDGDEVPTAAQTLRYRDAPRRRQAIVECLQSAGYIGIDDLARRLGVSEMTVRRDARRLHREGRVVALRGALKLPTLDGGTGLPAAEYRDRAEAAQAAKMAVGRLAVADIRHGDVIAVDAGTTALEVVRALPRMFDGTVVTHSIPAIDHLLGLPSTKTIGLGGDVYRPSCAFVGSVTVETASRLRVRTFYLGAAAVDARGIYASADTERLVKQTLMSIADRVVLVIDHRKFEATAPVFLCSWGRLSMVISDRPPPPEIRAQLREQGVEVVLPPAE</sequence>
<keyword evidence="1" id="KW-0805">Transcription regulation</keyword>
<dbReference type="Pfam" id="PF08220">
    <property type="entry name" value="HTH_DeoR"/>
    <property type="match status" value="1"/>
</dbReference>
<dbReference type="SUPFAM" id="SSF100950">
    <property type="entry name" value="NagB/RpiA/CoA transferase-like"/>
    <property type="match status" value="1"/>
</dbReference>
<dbReference type="AlphaFoldDB" id="A0A212KKI4"/>
<evidence type="ECO:0000256" key="1">
    <source>
        <dbReference type="ARBA" id="ARBA00023015"/>
    </source>
</evidence>
<evidence type="ECO:0000313" key="4">
    <source>
        <dbReference type="EMBL" id="SBW12179.1"/>
    </source>
</evidence>
<dbReference type="SUPFAM" id="SSF46785">
    <property type="entry name" value="Winged helix' DNA-binding domain"/>
    <property type="match status" value="1"/>
</dbReference>
<accession>A0A212KKI4</accession>
<dbReference type="InterPro" id="IPR050313">
    <property type="entry name" value="Carb_Metab_HTH_regulators"/>
</dbReference>
<keyword evidence="2" id="KW-0804">Transcription</keyword>